<dbReference type="PANTHER" id="PTHR24422">
    <property type="entry name" value="CHEMOTAXIS PROTEIN METHYLTRANSFERASE"/>
    <property type="match status" value="1"/>
</dbReference>
<dbReference type="PANTHER" id="PTHR24422:SF19">
    <property type="entry name" value="CHEMOTAXIS PROTEIN METHYLTRANSFERASE"/>
    <property type="match status" value="1"/>
</dbReference>
<dbReference type="RefSeq" id="WP_286353555.1">
    <property type="nucleotide sequence ID" value="NZ_AP027079.1"/>
</dbReference>
<dbReference type="Gene3D" id="1.10.155.10">
    <property type="entry name" value="Chemotaxis receptor methyltransferase CheR, N-terminal domain"/>
    <property type="match status" value="1"/>
</dbReference>
<dbReference type="InterPro" id="IPR022642">
    <property type="entry name" value="CheR_C"/>
</dbReference>
<keyword evidence="4" id="KW-0808">Transferase</keyword>
<dbReference type="PIRSF" id="PIRSF000410">
    <property type="entry name" value="CheR"/>
    <property type="match status" value="1"/>
</dbReference>
<dbReference type="SUPFAM" id="SSF53335">
    <property type="entry name" value="S-adenosyl-L-methionine-dependent methyltransferases"/>
    <property type="match status" value="1"/>
</dbReference>
<evidence type="ECO:0000256" key="2">
    <source>
        <dbReference type="ARBA" id="ARBA00012534"/>
    </source>
</evidence>
<keyword evidence="5" id="KW-0949">S-adenosyl-L-methionine</keyword>
<dbReference type="GO" id="GO:0008168">
    <property type="term" value="F:methyltransferase activity"/>
    <property type="evidence" value="ECO:0007669"/>
    <property type="project" value="UniProtKB-KW"/>
</dbReference>
<protein>
    <recommendedName>
        <fullName evidence="2">protein-glutamate O-methyltransferase</fullName>
        <ecNumber evidence="2">2.1.1.80</ecNumber>
    </recommendedName>
</protein>
<name>A0ABN6UY02_9BACT</name>
<dbReference type="Pfam" id="PF03705">
    <property type="entry name" value="CheR_N"/>
    <property type="match status" value="1"/>
</dbReference>
<dbReference type="InterPro" id="IPR029063">
    <property type="entry name" value="SAM-dependent_MTases_sf"/>
</dbReference>
<keyword evidence="9" id="KW-1185">Reference proteome</keyword>
<evidence type="ECO:0000313" key="9">
    <source>
        <dbReference type="Proteomes" id="UP001242010"/>
    </source>
</evidence>
<dbReference type="EMBL" id="AP027079">
    <property type="protein sequence ID" value="BDU69834.1"/>
    <property type="molecule type" value="Genomic_DNA"/>
</dbReference>
<feature type="region of interest" description="Disordered" evidence="6">
    <location>
        <begin position="1"/>
        <end position="27"/>
    </location>
</feature>
<dbReference type="CDD" id="cd02440">
    <property type="entry name" value="AdoMet_MTases"/>
    <property type="match status" value="1"/>
</dbReference>
<dbReference type="PRINTS" id="PR00996">
    <property type="entry name" value="CHERMTFRASE"/>
</dbReference>
<dbReference type="EC" id="2.1.1.80" evidence="2"/>
<dbReference type="InterPro" id="IPR000780">
    <property type="entry name" value="CheR_MeTrfase"/>
</dbReference>
<evidence type="ECO:0000256" key="3">
    <source>
        <dbReference type="ARBA" id="ARBA00022603"/>
    </source>
</evidence>
<gene>
    <name evidence="8" type="primary">cheR</name>
    <name evidence="8" type="ORF">GETHOR_19350</name>
</gene>
<dbReference type="InterPro" id="IPR050903">
    <property type="entry name" value="Bact_Chemotaxis_MeTrfase"/>
</dbReference>
<dbReference type="Pfam" id="PF01739">
    <property type="entry name" value="CheR"/>
    <property type="match status" value="1"/>
</dbReference>
<evidence type="ECO:0000313" key="8">
    <source>
        <dbReference type="EMBL" id="BDU69834.1"/>
    </source>
</evidence>
<evidence type="ECO:0000256" key="1">
    <source>
        <dbReference type="ARBA" id="ARBA00001541"/>
    </source>
</evidence>
<feature type="domain" description="CheR-type methyltransferase" evidence="7">
    <location>
        <begin position="29"/>
        <end position="302"/>
    </location>
</feature>
<dbReference type="InterPro" id="IPR026024">
    <property type="entry name" value="Chemotaxis_MeTrfase_CheR"/>
</dbReference>
<dbReference type="InterPro" id="IPR022641">
    <property type="entry name" value="CheR_N"/>
</dbReference>
<comment type="catalytic activity">
    <reaction evidence="1">
        <text>L-glutamyl-[protein] + S-adenosyl-L-methionine = [protein]-L-glutamate 5-O-methyl ester + S-adenosyl-L-homocysteine</text>
        <dbReference type="Rhea" id="RHEA:24452"/>
        <dbReference type="Rhea" id="RHEA-COMP:10208"/>
        <dbReference type="Rhea" id="RHEA-COMP:10311"/>
        <dbReference type="ChEBI" id="CHEBI:29973"/>
        <dbReference type="ChEBI" id="CHEBI:57856"/>
        <dbReference type="ChEBI" id="CHEBI:59789"/>
        <dbReference type="ChEBI" id="CHEBI:82795"/>
        <dbReference type="EC" id="2.1.1.80"/>
    </reaction>
</comment>
<accession>A0ABN6UY02</accession>
<dbReference type="SMART" id="SM00138">
    <property type="entry name" value="MeTrc"/>
    <property type="match status" value="1"/>
</dbReference>
<dbReference type="InterPro" id="IPR036804">
    <property type="entry name" value="CheR_N_sf"/>
</dbReference>
<evidence type="ECO:0000256" key="4">
    <source>
        <dbReference type="ARBA" id="ARBA00022679"/>
    </source>
</evidence>
<organism evidence="8 9">
    <name type="scientific">Geothrix oryzae</name>
    <dbReference type="NCBI Taxonomy" id="2927975"/>
    <lineage>
        <taxon>Bacteria</taxon>
        <taxon>Pseudomonadati</taxon>
        <taxon>Acidobacteriota</taxon>
        <taxon>Holophagae</taxon>
        <taxon>Holophagales</taxon>
        <taxon>Holophagaceae</taxon>
        <taxon>Geothrix</taxon>
    </lineage>
</organism>
<keyword evidence="3 8" id="KW-0489">Methyltransferase</keyword>
<reference evidence="9" key="1">
    <citation type="journal article" date="2023" name="Int. J. Syst. Evol. Microbiol.">
        <title>Mesoterricola silvestris gen. nov., sp. nov., Mesoterricola sediminis sp. nov., Geothrix oryzae sp. nov., Geothrix edaphica sp. nov., Geothrix rubra sp. nov., and Geothrix limicola sp. nov., six novel members of Acidobacteriota isolated from soils.</title>
        <authorList>
            <person name="Itoh H."/>
            <person name="Sugisawa Y."/>
            <person name="Mise K."/>
            <person name="Xu Z."/>
            <person name="Kuniyasu M."/>
            <person name="Ushijima N."/>
            <person name="Kawano K."/>
            <person name="Kobayashi E."/>
            <person name="Shiratori Y."/>
            <person name="Masuda Y."/>
            <person name="Senoo K."/>
        </authorList>
    </citation>
    <scope>NUCLEOTIDE SEQUENCE [LARGE SCALE GENOMIC DNA]</scope>
    <source>
        <strain evidence="9">Red222</strain>
    </source>
</reference>
<dbReference type="SUPFAM" id="SSF47757">
    <property type="entry name" value="Chemotaxis receptor methyltransferase CheR, N-terminal domain"/>
    <property type="match status" value="1"/>
</dbReference>
<dbReference type="Gene3D" id="3.40.50.150">
    <property type="entry name" value="Vaccinia Virus protein VP39"/>
    <property type="match status" value="1"/>
</dbReference>
<evidence type="ECO:0000256" key="6">
    <source>
        <dbReference type="SAM" id="MobiDB-lite"/>
    </source>
</evidence>
<dbReference type="PROSITE" id="PS50123">
    <property type="entry name" value="CHER"/>
    <property type="match status" value="1"/>
</dbReference>
<sequence>MKRSTADLAPRGPVSRGPVSRGPALREVAGPDRVPLSQETFQALRNLLHDHSGIALAPHKLTMVQSRLAKRLRVLGLPDYEAYLEKVGETDSSEWAEFINALTTNLTSFFREGHHFTRLVELLTASGAATGKLRVWSAGCSTGEEPYTLAMTLLKAFGPSARIQIVATDLDTAVLETAARGIYPMARIEGLSDEWKRFAFLRGTGERRGQARVRPEVRDLVSFQQMNLRDAAWPLEGGPFQAIFCRNVMIYFDKPTQRELLGRFRQTLAPGGLLFVGHSEALLDAALGFQSLGQTIYRRKEGTP</sequence>
<proteinExistence type="predicted"/>
<dbReference type="Proteomes" id="UP001242010">
    <property type="component" value="Chromosome"/>
</dbReference>
<evidence type="ECO:0000256" key="5">
    <source>
        <dbReference type="ARBA" id="ARBA00022691"/>
    </source>
</evidence>
<evidence type="ECO:0000259" key="7">
    <source>
        <dbReference type="PROSITE" id="PS50123"/>
    </source>
</evidence>
<dbReference type="GO" id="GO:0032259">
    <property type="term" value="P:methylation"/>
    <property type="evidence" value="ECO:0007669"/>
    <property type="project" value="UniProtKB-KW"/>
</dbReference>